<name>A0A810L5E5_9ACTN</name>
<accession>A0A810L5E5</accession>
<gene>
    <name evidence="2" type="ORF">Asera_48220</name>
</gene>
<organism evidence="2 3">
    <name type="scientific">Actinocatenispora sera</name>
    <dbReference type="NCBI Taxonomy" id="390989"/>
    <lineage>
        <taxon>Bacteria</taxon>
        <taxon>Bacillati</taxon>
        <taxon>Actinomycetota</taxon>
        <taxon>Actinomycetes</taxon>
        <taxon>Micromonosporales</taxon>
        <taxon>Micromonosporaceae</taxon>
        <taxon>Actinocatenispora</taxon>
    </lineage>
</organism>
<evidence type="ECO:0000313" key="2">
    <source>
        <dbReference type="EMBL" id="BCJ30714.1"/>
    </source>
</evidence>
<sequence length="108" mass="11628">MVIELAAFRVAAGAEERLVAERPAMLAALRARFPACLAAYLTRENDGSFLDVIVWRDRAAAEEAARLVHTVPECAAWFTHIASSGGLRHVEVVDAWPGAPGSEVDARS</sequence>
<reference evidence="2" key="1">
    <citation type="submission" date="2020-08" db="EMBL/GenBank/DDBJ databases">
        <title>Whole genome shotgun sequence of Actinocatenispora sera NBRC 101916.</title>
        <authorList>
            <person name="Komaki H."/>
            <person name="Tamura T."/>
        </authorList>
    </citation>
    <scope>NUCLEOTIDE SEQUENCE</scope>
    <source>
        <strain evidence="2">NBRC 101916</strain>
    </source>
</reference>
<dbReference type="AlphaFoldDB" id="A0A810L5E5"/>
<dbReference type="Proteomes" id="UP000680750">
    <property type="component" value="Chromosome"/>
</dbReference>
<feature type="domain" description="ABM" evidence="1">
    <location>
        <begin position="1"/>
        <end position="63"/>
    </location>
</feature>
<protein>
    <recommendedName>
        <fullName evidence="1">ABM domain-containing protein</fullName>
    </recommendedName>
</protein>
<proteinExistence type="predicted"/>
<keyword evidence="3" id="KW-1185">Reference proteome</keyword>
<dbReference type="InterPro" id="IPR011008">
    <property type="entry name" value="Dimeric_a/b-barrel"/>
</dbReference>
<dbReference type="KEGG" id="aser:Asera_48220"/>
<evidence type="ECO:0000313" key="3">
    <source>
        <dbReference type="Proteomes" id="UP000680750"/>
    </source>
</evidence>
<evidence type="ECO:0000259" key="1">
    <source>
        <dbReference type="Pfam" id="PF03992"/>
    </source>
</evidence>
<dbReference type="InterPro" id="IPR007138">
    <property type="entry name" value="ABM_dom"/>
</dbReference>
<dbReference type="SUPFAM" id="SSF54909">
    <property type="entry name" value="Dimeric alpha+beta barrel"/>
    <property type="match status" value="1"/>
</dbReference>
<dbReference type="RefSeq" id="WP_030447467.1">
    <property type="nucleotide sequence ID" value="NZ_AP023354.1"/>
</dbReference>
<dbReference type="Pfam" id="PF03992">
    <property type="entry name" value="ABM"/>
    <property type="match status" value="1"/>
</dbReference>
<dbReference type="EMBL" id="AP023354">
    <property type="protein sequence ID" value="BCJ30714.1"/>
    <property type="molecule type" value="Genomic_DNA"/>
</dbReference>